<dbReference type="InterPro" id="IPR028133">
    <property type="entry name" value="Dynamitin"/>
</dbReference>
<name>A0ABZ1CWG6_9TREE</name>
<feature type="compositionally biased region" description="Basic and acidic residues" evidence="4">
    <location>
        <begin position="212"/>
        <end position="222"/>
    </location>
</feature>
<gene>
    <name evidence="5" type="ORF">IL334_002922</name>
</gene>
<dbReference type="PANTHER" id="PTHR15346">
    <property type="entry name" value="DYNACTIN SUBUNIT"/>
    <property type="match status" value="1"/>
</dbReference>
<dbReference type="GeneID" id="87955053"/>
<feature type="region of interest" description="Disordered" evidence="4">
    <location>
        <begin position="296"/>
        <end position="316"/>
    </location>
</feature>
<reference evidence="5 6" key="1">
    <citation type="submission" date="2024-01" db="EMBL/GenBank/DDBJ databases">
        <title>Comparative genomics of Cryptococcus and Kwoniella reveals pathogenesis evolution and contrasting modes of karyotype evolution via chromosome fusion or intercentromeric recombination.</title>
        <authorList>
            <person name="Coelho M.A."/>
            <person name="David-Palma M."/>
            <person name="Shea T."/>
            <person name="Bowers K."/>
            <person name="McGinley-Smith S."/>
            <person name="Mohammad A.W."/>
            <person name="Gnirke A."/>
            <person name="Yurkov A.M."/>
            <person name="Nowrousian M."/>
            <person name="Sun S."/>
            <person name="Cuomo C.A."/>
            <person name="Heitman J."/>
        </authorList>
    </citation>
    <scope>NUCLEOTIDE SEQUENCE [LARGE SCALE GENOMIC DNA]</scope>
    <source>
        <strain evidence="5">CBS 11374</strain>
    </source>
</reference>
<protein>
    <recommendedName>
        <fullName evidence="7">Dynactin 2</fullName>
    </recommendedName>
</protein>
<accession>A0ABZ1CWG6</accession>
<proteinExistence type="predicted"/>
<evidence type="ECO:0000256" key="4">
    <source>
        <dbReference type="SAM" id="MobiDB-lite"/>
    </source>
</evidence>
<feature type="region of interest" description="Disordered" evidence="4">
    <location>
        <begin position="1"/>
        <end position="102"/>
    </location>
</feature>
<evidence type="ECO:0000313" key="6">
    <source>
        <dbReference type="Proteomes" id="UP001329825"/>
    </source>
</evidence>
<evidence type="ECO:0000313" key="5">
    <source>
        <dbReference type="EMBL" id="WRT65971.1"/>
    </source>
</evidence>
<dbReference type="Pfam" id="PF04912">
    <property type="entry name" value="Dynamitin"/>
    <property type="match status" value="1"/>
</dbReference>
<evidence type="ECO:0000256" key="1">
    <source>
        <dbReference type="ARBA" id="ARBA00004496"/>
    </source>
</evidence>
<sequence>MSKYQGLPDIDTAPDIFETPDEPDTLLRPADDGMEDERPSKSNSDNIDLNALPNRRKAERVFGRGTRRKDPKDITFRPRLPPLSRHALSTSSSSSDDDEVPIRESAIARIRRLKAELAEVEAEIASSSSSSTTISTQPPFPAKTEGAKRKSVLPSKQPFDAISELSSLKDRLGRLDINGLPPVSTDQAGKGNIEWRDRLEKLNKSSSSPLPSDEKNQEEHDGYMNGDVSLGEIDKRLAMIESALGPVGDGLDQNTAPLLSTLAKHSHLLSLLTQPRHMDAISRRIKLLLVDLDRAQSSKRNAHPAQSDKPNSSTISLSQNEYQSLQQLFNLLPRLDPLLPILQPLLARLRSLSGLHAEASEVADSLRKLQNEDKSLTEEIKELQEVTKKVENGLERAIGSIGSNWEGTECRLKALEERLRALEN</sequence>
<dbReference type="RefSeq" id="XP_062790711.1">
    <property type="nucleotide sequence ID" value="XM_062934660.1"/>
</dbReference>
<dbReference type="Proteomes" id="UP001329825">
    <property type="component" value="Chromosome 3"/>
</dbReference>
<feature type="region of interest" description="Disordered" evidence="4">
    <location>
        <begin position="119"/>
        <end position="158"/>
    </location>
</feature>
<feature type="compositionally biased region" description="Low complexity" evidence="4">
    <location>
        <begin position="123"/>
        <end position="135"/>
    </location>
</feature>
<keyword evidence="6" id="KW-1185">Reference proteome</keyword>
<evidence type="ECO:0000256" key="3">
    <source>
        <dbReference type="SAM" id="Coils"/>
    </source>
</evidence>
<dbReference type="EMBL" id="CP141883">
    <property type="protein sequence ID" value="WRT65971.1"/>
    <property type="molecule type" value="Genomic_DNA"/>
</dbReference>
<organism evidence="5 6">
    <name type="scientific">Kwoniella shivajii</name>
    <dbReference type="NCBI Taxonomy" id="564305"/>
    <lineage>
        <taxon>Eukaryota</taxon>
        <taxon>Fungi</taxon>
        <taxon>Dikarya</taxon>
        <taxon>Basidiomycota</taxon>
        <taxon>Agaricomycotina</taxon>
        <taxon>Tremellomycetes</taxon>
        <taxon>Tremellales</taxon>
        <taxon>Cryptococcaceae</taxon>
        <taxon>Kwoniella</taxon>
    </lineage>
</organism>
<feature type="coiled-coil region" evidence="3">
    <location>
        <begin position="352"/>
        <end position="389"/>
    </location>
</feature>
<comment type="subcellular location">
    <subcellularLocation>
        <location evidence="1">Cytoplasm</location>
    </subcellularLocation>
</comment>
<evidence type="ECO:0008006" key="7">
    <source>
        <dbReference type="Google" id="ProtNLM"/>
    </source>
</evidence>
<keyword evidence="2" id="KW-0963">Cytoplasm</keyword>
<keyword evidence="3" id="KW-0175">Coiled coil</keyword>
<evidence type="ECO:0000256" key="2">
    <source>
        <dbReference type="ARBA" id="ARBA00022490"/>
    </source>
</evidence>
<feature type="region of interest" description="Disordered" evidence="4">
    <location>
        <begin position="202"/>
        <end position="224"/>
    </location>
</feature>